<evidence type="ECO:0000313" key="4">
    <source>
        <dbReference type="EMBL" id="TCJ82974.1"/>
    </source>
</evidence>
<dbReference type="RefSeq" id="WP_131907469.1">
    <property type="nucleotide sequence ID" value="NZ_BAAAFU010000007.1"/>
</dbReference>
<dbReference type="InterPro" id="IPR036767">
    <property type="entry name" value="ApaG_sf"/>
</dbReference>
<dbReference type="PANTHER" id="PTHR14289:SF16">
    <property type="entry name" value="POLYMERASE DELTA-INTERACTING PROTEIN 2"/>
    <property type="match status" value="1"/>
</dbReference>
<gene>
    <name evidence="2" type="primary">apaG</name>
    <name evidence="4" type="ORF">EV695_3712</name>
</gene>
<dbReference type="OrthoDB" id="9795226at2"/>
<protein>
    <recommendedName>
        <fullName evidence="1 2">Protein ApaG</fullName>
    </recommendedName>
</protein>
<dbReference type="Proteomes" id="UP000294887">
    <property type="component" value="Unassembled WGS sequence"/>
</dbReference>
<dbReference type="NCBIfam" id="NF003967">
    <property type="entry name" value="PRK05461.1"/>
    <property type="match status" value="1"/>
</dbReference>
<accession>A0A4R1ET59</accession>
<comment type="caution">
    <text evidence="4">The sequence shown here is derived from an EMBL/GenBank/DDBJ whole genome shotgun (WGS) entry which is preliminary data.</text>
</comment>
<evidence type="ECO:0000313" key="5">
    <source>
        <dbReference type="Proteomes" id="UP000294887"/>
    </source>
</evidence>
<evidence type="ECO:0000259" key="3">
    <source>
        <dbReference type="PROSITE" id="PS51087"/>
    </source>
</evidence>
<sequence>MSQDSDEDAVLNNYNIQVTVSTQYIEAESNPEASRFVFAYTIKIENKGDIAAKLISRHWIITDANNRIQEVKGKGVIGEQPYLRPGESFEYTSGTMMETPVGSMQGTYQMVADDEHHFDAIIDPFTLALPRMLN</sequence>
<dbReference type="Pfam" id="PF04379">
    <property type="entry name" value="DUF525"/>
    <property type="match status" value="1"/>
</dbReference>
<evidence type="ECO:0000256" key="1">
    <source>
        <dbReference type="ARBA" id="ARBA00017693"/>
    </source>
</evidence>
<name>A0A4R1ET59_9GAMM</name>
<dbReference type="InterPro" id="IPR007474">
    <property type="entry name" value="ApaG_domain"/>
</dbReference>
<reference evidence="4 5" key="1">
    <citation type="submission" date="2019-03" db="EMBL/GenBank/DDBJ databases">
        <title>Genomic Encyclopedia of Type Strains, Phase IV (KMG-IV): sequencing the most valuable type-strain genomes for metagenomic binning, comparative biology and taxonomic classification.</title>
        <authorList>
            <person name="Goeker M."/>
        </authorList>
    </citation>
    <scope>NUCLEOTIDE SEQUENCE [LARGE SCALE GENOMIC DNA]</scope>
    <source>
        <strain evidence="4 5">DSM 24830</strain>
    </source>
</reference>
<dbReference type="PANTHER" id="PTHR14289">
    <property type="entry name" value="F-BOX ONLY PROTEIN 3"/>
    <property type="match status" value="1"/>
</dbReference>
<dbReference type="SUPFAM" id="SSF110069">
    <property type="entry name" value="ApaG-like"/>
    <property type="match status" value="1"/>
</dbReference>
<evidence type="ECO:0000256" key="2">
    <source>
        <dbReference type="HAMAP-Rule" id="MF_00791"/>
    </source>
</evidence>
<proteinExistence type="inferred from homology"/>
<dbReference type="AlphaFoldDB" id="A0A4R1ET59"/>
<feature type="domain" description="ApaG" evidence="3">
    <location>
        <begin position="10"/>
        <end position="134"/>
    </location>
</feature>
<keyword evidence="5" id="KW-1185">Reference proteome</keyword>
<dbReference type="HAMAP" id="MF_00791">
    <property type="entry name" value="ApaG"/>
    <property type="match status" value="1"/>
</dbReference>
<dbReference type="InterPro" id="IPR023065">
    <property type="entry name" value="Uncharacterised_ApaG"/>
</dbReference>
<dbReference type="GO" id="GO:0070987">
    <property type="term" value="P:error-free translesion synthesis"/>
    <property type="evidence" value="ECO:0007669"/>
    <property type="project" value="TreeGrafter"/>
</dbReference>
<dbReference type="EMBL" id="SMFQ01000005">
    <property type="protein sequence ID" value="TCJ82974.1"/>
    <property type="molecule type" value="Genomic_DNA"/>
</dbReference>
<dbReference type="PROSITE" id="PS51087">
    <property type="entry name" value="APAG"/>
    <property type="match status" value="1"/>
</dbReference>
<organism evidence="4 5">
    <name type="scientific">Cocleimonas flava</name>
    <dbReference type="NCBI Taxonomy" id="634765"/>
    <lineage>
        <taxon>Bacteria</taxon>
        <taxon>Pseudomonadati</taxon>
        <taxon>Pseudomonadota</taxon>
        <taxon>Gammaproteobacteria</taxon>
        <taxon>Thiotrichales</taxon>
        <taxon>Thiotrichaceae</taxon>
        <taxon>Cocleimonas</taxon>
    </lineage>
</organism>
<dbReference type="Gene3D" id="2.60.40.1470">
    <property type="entry name" value="ApaG domain"/>
    <property type="match status" value="1"/>
</dbReference>